<dbReference type="InterPro" id="IPR036497">
    <property type="entry name" value="GLTP_sf"/>
</dbReference>
<evidence type="ECO:0000313" key="3">
    <source>
        <dbReference type="EMBL" id="CAK7217678.1"/>
    </source>
</evidence>
<dbReference type="Gene3D" id="1.10.3520.10">
    <property type="entry name" value="Glycolipid transfer protein"/>
    <property type="match status" value="1"/>
</dbReference>
<keyword evidence="1" id="KW-0813">Transport</keyword>
<comment type="caution">
    <text evidence="3">The sequence shown here is derived from an EMBL/GenBank/DDBJ whole genome shotgun (WGS) entry which is preliminary data.</text>
</comment>
<dbReference type="Proteomes" id="UP001642406">
    <property type="component" value="Unassembled WGS sequence"/>
</dbReference>
<dbReference type="PANTHER" id="PTHR10219:SF25">
    <property type="entry name" value="PLECKSTRIN HOMOLOGY DOMAIN-CONTAINING FAMILY A MEMBER 8"/>
    <property type="match status" value="1"/>
</dbReference>
<organism evidence="3 4">
    <name type="scientific">Sporothrix bragantina</name>
    <dbReference type="NCBI Taxonomy" id="671064"/>
    <lineage>
        <taxon>Eukaryota</taxon>
        <taxon>Fungi</taxon>
        <taxon>Dikarya</taxon>
        <taxon>Ascomycota</taxon>
        <taxon>Pezizomycotina</taxon>
        <taxon>Sordariomycetes</taxon>
        <taxon>Sordariomycetidae</taxon>
        <taxon>Ophiostomatales</taxon>
        <taxon>Ophiostomataceae</taxon>
        <taxon>Sporothrix</taxon>
    </lineage>
</organism>
<dbReference type="InterPro" id="IPR014830">
    <property type="entry name" value="Glycolipid_transfer_prot_dom"/>
</dbReference>
<feature type="domain" description="Glycolipid transfer protein" evidence="2">
    <location>
        <begin position="28"/>
        <end position="170"/>
    </location>
</feature>
<sequence length="215" mass="23839">MAEGQNFLDNMKKSFADVPIDTANDNAIDTIAFLAASQELLNLIPAFGLALNKLIGKDIRGNIEGVREGCMRNPLHAATLQELYAVDKIVQEKLMWLMRGLSLIYYALAQDVDDETEKSKPLEKQQLTGAFRQSYAKVLEPHHSYLAQKGALLGINTTLPTSEKFYKALSSTKPIDVVREQLKPWLAGLGRIIDILDPLVEPTSPAYQARANAKK</sequence>
<dbReference type="PANTHER" id="PTHR10219">
    <property type="entry name" value="GLYCOLIPID TRANSFER PROTEIN-RELATED"/>
    <property type="match status" value="1"/>
</dbReference>
<reference evidence="3 4" key="1">
    <citation type="submission" date="2024-01" db="EMBL/GenBank/DDBJ databases">
        <authorList>
            <person name="Allen C."/>
            <person name="Tagirdzhanova G."/>
        </authorList>
    </citation>
    <scope>NUCLEOTIDE SEQUENCE [LARGE SCALE GENOMIC DNA]</scope>
</reference>
<dbReference type="Pfam" id="PF08718">
    <property type="entry name" value="GLTP"/>
    <property type="match status" value="1"/>
</dbReference>
<accession>A0ABP0BDN5</accession>
<dbReference type="SUPFAM" id="SSF110004">
    <property type="entry name" value="Glycolipid transfer protein, GLTP"/>
    <property type="match status" value="1"/>
</dbReference>
<gene>
    <name evidence="3" type="ORF">SBRCBS47491_003249</name>
</gene>
<evidence type="ECO:0000313" key="4">
    <source>
        <dbReference type="Proteomes" id="UP001642406"/>
    </source>
</evidence>
<dbReference type="EMBL" id="CAWUHC010000021">
    <property type="protein sequence ID" value="CAK7217678.1"/>
    <property type="molecule type" value="Genomic_DNA"/>
</dbReference>
<protein>
    <recommendedName>
        <fullName evidence="2">Glycolipid transfer protein domain-containing protein</fullName>
    </recommendedName>
</protein>
<proteinExistence type="predicted"/>
<name>A0ABP0BDN5_9PEZI</name>
<evidence type="ECO:0000259" key="2">
    <source>
        <dbReference type="Pfam" id="PF08718"/>
    </source>
</evidence>
<evidence type="ECO:0000256" key="1">
    <source>
        <dbReference type="ARBA" id="ARBA00022448"/>
    </source>
</evidence>
<keyword evidence="4" id="KW-1185">Reference proteome</keyword>